<proteinExistence type="predicted"/>
<dbReference type="Proteomes" id="UP001403385">
    <property type="component" value="Unassembled WGS sequence"/>
</dbReference>
<comment type="caution">
    <text evidence="1">The sequence shown here is derived from an EMBL/GenBank/DDBJ whole genome shotgun (WGS) entry which is preliminary data.</text>
</comment>
<evidence type="ECO:0000313" key="1">
    <source>
        <dbReference type="EMBL" id="MEN7547774.1"/>
    </source>
</evidence>
<organism evidence="1 2">
    <name type="scientific">Rapidithrix thailandica</name>
    <dbReference type="NCBI Taxonomy" id="413964"/>
    <lineage>
        <taxon>Bacteria</taxon>
        <taxon>Pseudomonadati</taxon>
        <taxon>Bacteroidota</taxon>
        <taxon>Cytophagia</taxon>
        <taxon>Cytophagales</taxon>
        <taxon>Flammeovirgaceae</taxon>
        <taxon>Rapidithrix</taxon>
    </lineage>
</organism>
<protein>
    <recommendedName>
        <fullName evidence="3">DUF4625 domain-containing protein</fullName>
    </recommendedName>
</protein>
<gene>
    <name evidence="1" type="ORF">AAG747_07635</name>
</gene>
<sequence length="253" mass="28108">MKSLLFFILSFSIVMTGCNYNDDEAPVVKNLKINGQEQGLIKLILPDSLIIQAEFSDNSSLGSYRIHIMPDPADQFEIPFGNPSLYRLDTLINIGGQKVIAQRIFYPSVSNAANGTYSLSMEFEDFNGTPGQSHQFDLTIENPGPRIEMFQPHSDSANASLNTPVIFSGKTYSPKHLIDSLQLTLTDITSKSDGGINLGAVVLDTMYRNLSESIFEFTEAYQPDSIGTYQLELKSFDNQKLTSIFQSHILISE</sequence>
<reference evidence="1 2" key="1">
    <citation type="submission" date="2024-04" db="EMBL/GenBank/DDBJ databases">
        <title>Novel genus in family Flammeovirgaceae.</title>
        <authorList>
            <person name="Nguyen T.H."/>
            <person name="Vuong T.Q."/>
            <person name="Le H."/>
            <person name="Kim S.-G."/>
        </authorList>
    </citation>
    <scope>NUCLEOTIDE SEQUENCE [LARGE SCALE GENOMIC DNA]</scope>
    <source>
        <strain evidence="1 2">JCM 23209</strain>
    </source>
</reference>
<dbReference type="RefSeq" id="WP_346820558.1">
    <property type="nucleotide sequence ID" value="NZ_JBDKWZ010000003.1"/>
</dbReference>
<evidence type="ECO:0008006" key="3">
    <source>
        <dbReference type="Google" id="ProtNLM"/>
    </source>
</evidence>
<evidence type="ECO:0000313" key="2">
    <source>
        <dbReference type="Proteomes" id="UP001403385"/>
    </source>
</evidence>
<accession>A0AAW9S5Y3</accession>
<dbReference type="AlphaFoldDB" id="A0AAW9S5Y3"/>
<dbReference type="PROSITE" id="PS51257">
    <property type="entry name" value="PROKAR_LIPOPROTEIN"/>
    <property type="match status" value="1"/>
</dbReference>
<name>A0AAW9S5Y3_9BACT</name>
<keyword evidence="2" id="KW-1185">Reference proteome</keyword>
<dbReference type="EMBL" id="JBDKWZ010000003">
    <property type="protein sequence ID" value="MEN7547774.1"/>
    <property type="molecule type" value="Genomic_DNA"/>
</dbReference>